<organism evidence="2 3">
    <name type="scientific">Actinomyces slackii</name>
    <dbReference type="NCBI Taxonomy" id="52774"/>
    <lineage>
        <taxon>Bacteria</taxon>
        <taxon>Bacillati</taxon>
        <taxon>Actinomycetota</taxon>
        <taxon>Actinomycetes</taxon>
        <taxon>Actinomycetales</taxon>
        <taxon>Actinomycetaceae</taxon>
        <taxon>Actinomyces</taxon>
    </lineage>
</organism>
<evidence type="ECO:0000313" key="2">
    <source>
        <dbReference type="EMBL" id="VEG74589.1"/>
    </source>
</evidence>
<feature type="region of interest" description="Disordered" evidence="1">
    <location>
        <begin position="1"/>
        <end position="27"/>
    </location>
</feature>
<feature type="region of interest" description="Disordered" evidence="1">
    <location>
        <begin position="103"/>
        <end position="133"/>
    </location>
</feature>
<accession>A0A448KCD1</accession>
<dbReference type="EMBL" id="LR134363">
    <property type="protein sequence ID" value="VEG74589.1"/>
    <property type="molecule type" value="Genomic_DNA"/>
</dbReference>
<name>A0A448KCD1_9ACTO</name>
<sequence length="133" mass="14658">MKTRGYQAVGADVAAQRRRARPQRRKVAADPVLKARVDADLAASWTPNQISGRLRLEAADPTVERMASSPDAKGRTISGESIYQYIYAIPRGELARRGIMLPSKRTRRRPRTTGRSRGGPIIGMVPLPARPGR</sequence>
<protein>
    <submittedName>
        <fullName evidence="2">Transposase and inactivated derivatives, IS30 family</fullName>
    </submittedName>
</protein>
<evidence type="ECO:0000256" key="1">
    <source>
        <dbReference type="SAM" id="MobiDB-lite"/>
    </source>
</evidence>
<dbReference type="KEGG" id="asla:NCTC11923_01223"/>
<gene>
    <name evidence="2" type="ORF">NCTC11923_01223</name>
</gene>
<dbReference type="Proteomes" id="UP000276899">
    <property type="component" value="Chromosome"/>
</dbReference>
<feature type="compositionally biased region" description="Basic residues" evidence="1">
    <location>
        <begin position="104"/>
        <end position="114"/>
    </location>
</feature>
<dbReference type="AlphaFoldDB" id="A0A448KCD1"/>
<reference evidence="2 3" key="1">
    <citation type="submission" date="2018-12" db="EMBL/GenBank/DDBJ databases">
        <authorList>
            <consortium name="Pathogen Informatics"/>
        </authorList>
    </citation>
    <scope>NUCLEOTIDE SEQUENCE [LARGE SCALE GENOMIC DNA]</scope>
    <source>
        <strain evidence="2 3">NCTC11923</strain>
    </source>
</reference>
<evidence type="ECO:0000313" key="3">
    <source>
        <dbReference type="Proteomes" id="UP000276899"/>
    </source>
</evidence>
<feature type="compositionally biased region" description="Basic residues" evidence="1">
    <location>
        <begin position="16"/>
        <end position="26"/>
    </location>
</feature>
<dbReference type="RefSeq" id="WP_232012177.1">
    <property type="nucleotide sequence ID" value="NZ_LR134363.1"/>
</dbReference>
<proteinExistence type="predicted"/>
<keyword evidence="3" id="KW-1185">Reference proteome</keyword>